<dbReference type="InterPro" id="IPR002915">
    <property type="entry name" value="DeoC/FbaB/LacD_aldolase"/>
</dbReference>
<dbReference type="InterPro" id="IPR013785">
    <property type="entry name" value="Aldolase_TIM"/>
</dbReference>
<dbReference type="SMART" id="SM01133">
    <property type="entry name" value="DeoC"/>
    <property type="match status" value="1"/>
</dbReference>
<protein>
    <submittedName>
        <fullName evidence="3">Deoxyribose-phosphate aldolase</fullName>
        <ecNumber evidence="3">4.1.2.4</ecNumber>
    </submittedName>
</protein>
<dbReference type="Proteomes" id="UP001519305">
    <property type="component" value="Unassembled WGS sequence"/>
</dbReference>
<evidence type="ECO:0000256" key="1">
    <source>
        <dbReference type="ARBA" id="ARBA00022490"/>
    </source>
</evidence>
<evidence type="ECO:0000313" key="3">
    <source>
        <dbReference type="EMBL" id="MBP2333670.1"/>
    </source>
</evidence>
<keyword evidence="1" id="KW-0963">Cytoplasm</keyword>
<dbReference type="Gene3D" id="3.20.20.70">
    <property type="entry name" value="Aldolase class I"/>
    <property type="match status" value="1"/>
</dbReference>
<name>A0ABS4UAX9_9CORY</name>
<keyword evidence="2" id="KW-0704">Schiff base</keyword>
<dbReference type="InterPro" id="IPR011343">
    <property type="entry name" value="DeoC"/>
</dbReference>
<accession>A0ABS4UAX9</accession>
<evidence type="ECO:0000313" key="4">
    <source>
        <dbReference type="Proteomes" id="UP001519305"/>
    </source>
</evidence>
<dbReference type="EMBL" id="JAGINY010000001">
    <property type="protein sequence ID" value="MBP2333670.1"/>
    <property type="molecule type" value="Genomic_DNA"/>
</dbReference>
<keyword evidence="3" id="KW-0456">Lyase</keyword>
<dbReference type="EC" id="4.1.2.4" evidence="3"/>
<proteinExistence type="predicted"/>
<reference evidence="3 4" key="1">
    <citation type="submission" date="2021-03" db="EMBL/GenBank/DDBJ databases">
        <title>Sequencing the genomes of 1000 actinobacteria strains.</title>
        <authorList>
            <person name="Klenk H.-P."/>
        </authorList>
    </citation>
    <scope>NUCLEOTIDE SEQUENCE [LARGE SCALE GENOMIC DNA]</scope>
    <source>
        <strain evidence="3 4">DSM 44506</strain>
    </source>
</reference>
<dbReference type="GO" id="GO:0004139">
    <property type="term" value="F:deoxyribose-phosphate aldolase activity"/>
    <property type="evidence" value="ECO:0007669"/>
    <property type="project" value="UniProtKB-EC"/>
</dbReference>
<sequence>MSHPFAVQNAAKTDVAIVDPELSADGVRAAVEAAAEAGCAGVRLLPAMMGALGGADAGRLRVGVVCGFPTGRSHILVKAAEARLAAEHGAHDVAVVLDRAAVAAGDVNAVLSEVVALRGAVAAPTQLTVVVEAGLHASGVLDDDAFDRIIGAIAAGGADAIATGTGWGTVGAAVGETGPEQILRIRAAAPGVGVIAVIGEEMTDDARDPGRCAGEALAAGAHVVQVPGPLPDSV</sequence>
<evidence type="ECO:0000256" key="2">
    <source>
        <dbReference type="ARBA" id="ARBA00023270"/>
    </source>
</evidence>
<dbReference type="PANTHER" id="PTHR10889:SF1">
    <property type="entry name" value="DEOXYRIBOSE-PHOSPHATE ALDOLASE"/>
    <property type="match status" value="1"/>
</dbReference>
<comment type="caution">
    <text evidence="3">The sequence shown here is derived from an EMBL/GenBank/DDBJ whole genome shotgun (WGS) entry which is preliminary data.</text>
</comment>
<dbReference type="SUPFAM" id="SSF51569">
    <property type="entry name" value="Aldolase"/>
    <property type="match status" value="1"/>
</dbReference>
<dbReference type="PANTHER" id="PTHR10889">
    <property type="entry name" value="DEOXYRIBOSE-PHOSPHATE ALDOLASE"/>
    <property type="match status" value="1"/>
</dbReference>
<dbReference type="RefSeq" id="WP_141742999.1">
    <property type="nucleotide sequence ID" value="NZ_CP047357.1"/>
</dbReference>
<gene>
    <name evidence="3" type="ORF">JOF33_002369</name>
</gene>
<organism evidence="3 4">
    <name type="scientific">Corynebacterium freneyi</name>
    <dbReference type="NCBI Taxonomy" id="134034"/>
    <lineage>
        <taxon>Bacteria</taxon>
        <taxon>Bacillati</taxon>
        <taxon>Actinomycetota</taxon>
        <taxon>Actinomycetes</taxon>
        <taxon>Mycobacteriales</taxon>
        <taxon>Corynebacteriaceae</taxon>
        <taxon>Corynebacterium</taxon>
    </lineage>
</organism>
<keyword evidence="4" id="KW-1185">Reference proteome</keyword>